<organism evidence="1 2">
    <name type="scientific">Methanobrevibacter millerae</name>
    <dbReference type="NCBI Taxonomy" id="230361"/>
    <lineage>
        <taxon>Archaea</taxon>
        <taxon>Methanobacteriati</taxon>
        <taxon>Methanobacteriota</taxon>
        <taxon>Methanomada group</taxon>
        <taxon>Methanobacteria</taxon>
        <taxon>Methanobacteriales</taxon>
        <taxon>Methanobacteriaceae</taxon>
        <taxon>Methanobrevibacter</taxon>
    </lineage>
</organism>
<evidence type="ECO:0000313" key="2">
    <source>
        <dbReference type="Proteomes" id="UP000323439"/>
    </source>
</evidence>
<proteinExistence type="predicted"/>
<sequence>MLFKKMLRDISDYKFQFISIFLLAFLGAFLFSGINAEEMGLESSINHYYDETNMADGWIYSPYLNELFLEVVYHLGATNQNGKATDSGFSGRT</sequence>
<protein>
    <submittedName>
        <fullName evidence="1">Putative ABC transport system permease protein</fullName>
    </submittedName>
</protein>
<dbReference type="Proteomes" id="UP000323439">
    <property type="component" value="Unassembled WGS sequence"/>
</dbReference>
<dbReference type="EMBL" id="FMXB01000014">
    <property type="protein sequence ID" value="SDA62959.1"/>
    <property type="molecule type" value="Genomic_DNA"/>
</dbReference>
<accession>A0A1G5WXT3</accession>
<reference evidence="1 2" key="1">
    <citation type="submission" date="2016-10" db="EMBL/GenBank/DDBJ databases">
        <authorList>
            <person name="Varghese N."/>
            <person name="Submissions S."/>
        </authorList>
    </citation>
    <scope>NUCLEOTIDE SEQUENCE [LARGE SCALE GENOMIC DNA]</scope>
    <source>
        <strain evidence="1 2">DSM 16643</strain>
    </source>
</reference>
<keyword evidence="2" id="KW-1185">Reference proteome</keyword>
<name>A0A1G5WXT3_9EURY</name>
<evidence type="ECO:0000313" key="1">
    <source>
        <dbReference type="EMBL" id="SDA62959.1"/>
    </source>
</evidence>
<gene>
    <name evidence="1" type="ORF">SAMN02910315_01797</name>
</gene>
<dbReference type="RefSeq" id="WP_149732316.1">
    <property type="nucleotide sequence ID" value="NZ_FMXB01000014.1"/>
</dbReference>
<dbReference type="AlphaFoldDB" id="A0A1G5WXT3"/>